<dbReference type="AlphaFoldDB" id="A0A9P1GXW9"/>
<dbReference type="OrthoDB" id="440325at2759"/>
<dbReference type="PANTHER" id="PTHR43570:SF16">
    <property type="entry name" value="ALDEHYDE DEHYDROGENASE TYPE III, ISOFORM Q"/>
    <property type="match status" value="1"/>
</dbReference>
<dbReference type="Pfam" id="PF00171">
    <property type="entry name" value="Aldedh"/>
    <property type="match status" value="2"/>
</dbReference>
<gene>
    <name evidence="5" type="ORF">PPNO1_LOCUS2070</name>
</gene>
<proteinExistence type="inferred from homology"/>
<evidence type="ECO:0000256" key="1">
    <source>
        <dbReference type="ARBA" id="ARBA00009986"/>
    </source>
</evidence>
<dbReference type="InterPro" id="IPR016160">
    <property type="entry name" value="Ald_DH_CS_CYS"/>
</dbReference>
<dbReference type="Proteomes" id="UP000838763">
    <property type="component" value="Unassembled WGS sequence"/>
</dbReference>
<dbReference type="GO" id="GO:0005737">
    <property type="term" value="C:cytoplasm"/>
    <property type="evidence" value="ECO:0007669"/>
    <property type="project" value="TreeGrafter"/>
</dbReference>
<feature type="domain" description="Aldehyde dehydrogenase" evidence="4">
    <location>
        <begin position="170"/>
        <end position="388"/>
    </location>
</feature>
<keyword evidence="2 3" id="KW-0560">Oxidoreductase</keyword>
<dbReference type="GO" id="GO:0006081">
    <property type="term" value="P:aldehyde metabolic process"/>
    <property type="evidence" value="ECO:0007669"/>
    <property type="project" value="InterPro"/>
</dbReference>
<accession>A0A9P1GXW9</accession>
<feature type="domain" description="Aldehyde dehydrogenase" evidence="4">
    <location>
        <begin position="47"/>
        <end position="169"/>
    </location>
</feature>
<protein>
    <recommendedName>
        <fullName evidence="3">Aldehyde dehydrogenase</fullName>
    </recommendedName>
</protein>
<organism evidence="5 6">
    <name type="scientific">Parascedosporium putredinis</name>
    <dbReference type="NCBI Taxonomy" id="1442378"/>
    <lineage>
        <taxon>Eukaryota</taxon>
        <taxon>Fungi</taxon>
        <taxon>Dikarya</taxon>
        <taxon>Ascomycota</taxon>
        <taxon>Pezizomycotina</taxon>
        <taxon>Sordariomycetes</taxon>
        <taxon>Hypocreomycetidae</taxon>
        <taxon>Microascales</taxon>
        <taxon>Microascaceae</taxon>
        <taxon>Parascedosporium</taxon>
    </lineage>
</organism>
<comment type="caution">
    <text evidence="5">The sequence shown here is derived from an EMBL/GenBank/DDBJ whole genome shotgun (WGS) entry which is preliminary data.</text>
</comment>
<dbReference type="EMBL" id="CALLCH030000004">
    <property type="protein sequence ID" value="CAI4212303.1"/>
    <property type="molecule type" value="Genomic_DNA"/>
</dbReference>
<name>A0A9P1GXW9_9PEZI</name>
<dbReference type="InterPro" id="IPR016163">
    <property type="entry name" value="Ald_DH_C"/>
</dbReference>
<evidence type="ECO:0000259" key="4">
    <source>
        <dbReference type="Pfam" id="PF00171"/>
    </source>
</evidence>
<dbReference type="InterPro" id="IPR015590">
    <property type="entry name" value="Aldehyde_DH_dom"/>
</dbReference>
<evidence type="ECO:0000256" key="2">
    <source>
        <dbReference type="ARBA" id="ARBA00023002"/>
    </source>
</evidence>
<dbReference type="PANTHER" id="PTHR43570">
    <property type="entry name" value="ALDEHYDE DEHYDROGENASE"/>
    <property type="match status" value="1"/>
</dbReference>
<comment type="similarity">
    <text evidence="1 3">Belongs to the aldehyde dehydrogenase family.</text>
</comment>
<dbReference type="Gene3D" id="3.40.309.10">
    <property type="entry name" value="Aldehyde Dehydrogenase, Chain A, domain 2"/>
    <property type="match status" value="1"/>
</dbReference>
<keyword evidence="6" id="KW-1185">Reference proteome</keyword>
<evidence type="ECO:0000313" key="5">
    <source>
        <dbReference type="EMBL" id="CAI4212303.1"/>
    </source>
</evidence>
<dbReference type="InterPro" id="IPR016162">
    <property type="entry name" value="Ald_DH_N"/>
</dbReference>
<dbReference type="GO" id="GO:0004029">
    <property type="term" value="F:aldehyde dehydrogenase (NAD+) activity"/>
    <property type="evidence" value="ECO:0007669"/>
    <property type="project" value="TreeGrafter"/>
</dbReference>
<evidence type="ECO:0000256" key="3">
    <source>
        <dbReference type="PIRNR" id="PIRNR036492"/>
    </source>
</evidence>
<evidence type="ECO:0000313" key="6">
    <source>
        <dbReference type="Proteomes" id="UP000838763"/>
    </source>
</evidence>
<dbReference type="PROSITE" id="PS00070">
    <property type="entry name" value="ALDEHYDE_DEHYDR_CYS"/>
    <property type="match status" value="1"/>
</dbReference>
<dbReference type="InterPro" id="IPR016161">
    <property type="entry name" value="Ald_DH/histidinol_DH"/>
</dbReference>
<dbReference type="SUPFAM" id="SSF53720">
    <property type="entry name" value="ALDH-like"/>
    <property type="match status" value="1"/>
</dbReference>
<reference evidence="5" key="1">
    <citation type="submission" date="2022-11" db="EMBL/GenBank/DDBJ databases">
        <authorList>
            <person name="Scott C."/>
            <person name="Bruce N."/>
        </authorList>
    </citation>
    <scope>NUCLEOTIDE SEQUENCE</scope>
</reference>
<dbReference type="InterPro" id="IPR012394">
    <property type="entry name" value="Aldehyde_DH_NAD(P)"/>
</dbReference>
<dbReference type="Gene3D" id="3.40.605.10">
    <property type="entry name" value="Aldehyde Dehydrogenase, Chain A, domain 1"/>
    <property type="match status" value="1"/>
</dbReference>
<dbReference type="PIRSF" id="PIRSF036492">
    <property type="entry name" value="ALDH"/>
    <property type="match status" value="1"/>
</dbReference>
<sequence>MSLTFSTAAEFDEAYAAVNKAFASGKTKDKRWRKRQLKSSGLRHQKEILDTIAHLDAWTADERPNRGDFLNFVSGTTIRKEPLGVSLIIGAWNFPWVLSLQPLIAGIAAGCALVLKPSDMAIASQDLLVELVPKYLDRDAIRCVTAGPTEMGYILEHRFDHIFYTGSPGLGGQAPAIICPSADVKLAAKRIAAAKFMNSGQICLNVNHVLVDPSIHAEFLTHLTAYLDEFLQGGRNATPDYYSHIINERNFDRLDTLLRNTAGKPIYEGRRDRDTLFFGPTVVDDVRPDDSLLSEELFGPILPIIKADLAEALRLTRSLDHPLALYAFTGSQREKDLILASTLSGGVTFNDCFLHATAKGVPFGGVGNSGTGSYHGRWGIDEFSHRRTCVDPPGWLENLMSFRYPPYTVANNYRYLSILVARSTSPL</sequence>